<evidence type="ECO:0000313" key="3">
    <source>
        <dbReference type="EMBL" id="VGO13055.1"/>
    </source>
</evidence>
<protein>
    <recommendedName>
        <fullName evidence="5">PEP-CTERM protein-sorting domain-containing protein</fullName>
    </recommendedName>
</protein>
<dbReference type="Proteomes" id="UP000366872">
    <property type="component" value="Unassembled WGS sequence"/>
</dbReference>
<evidence type="ECO:0008006" key="5">
    <source>
        <dbReference type="Google" id="ProtNLM"/>
    </source>
</evidence>
<reference evidence="3 4" key="1">
    <citation type="submission" date="2019-04" db="EMBL/GenBank/DDBJ databases">
        <authorList>
            <person name="Van Vliet M D."/>
        </authorList>
    </citation>
    <scope>NUCLEOTIDE SEQUENCE [LARGE SCALE GENOMIC DNA]</scope>
    <source>
        <strain evidence="3 4">F1</strain>
    </source>
</reference>
<accession>A0A6C2TZM5</accession>
<dbReference type="NCBIfam" id="TIGR02595">
    <property type="entry name" value="PEP_CTERM"/>
    <property type="match status" value="1"/>
</dbReference>
<dbReference type="InterPro" id="IPR013424">
    <property type="entry name" value="Ice-binding_C"/>
</dbReference>
<keyword evidence="1" id="KW-0472">Membrane</keyword>
<dbReference type="EMBL" id="CAAHFG010000001">
    <property type="protein sequence ID" value="VGO13055.1"/>
    <property type="molecule type" value="Genomic_DNA"/>
</dbReference>
<name>A0A6C2TZM5_PONDE</name>
<dbReference type="AlphaFoldDB" id="A0A6C2TZM5"/>
<keyword evidence="2" id="KW-0732">Signal</keyword>
<evidence type="ECO:0000313" key="4">
    <source>
        <dbReference type="Proteomes" id="UP000366872"/>
    </source>
</evidence>
<feature type="chain" id="PRO_5025417456" description="PEP-CTERM protein-sorting domain-containing protein" evidence="2">
    <location>
        <begin position="21"/>
        <end position="203"/>
    </location>
</feature>
<evidence type="ECO:0000256" key="2">
    <source>
        <dbReference type="SAM" id="SignalP"/>
    </source>
</evidence>
<keyword evidence="1" id="KW-1133">Transmembrane helix</keyword>
<feature type="signal peptide" evidence="2">
    <location>
        <begin position="1"/>
        <end position="20"/>
    </location>
</feature>
<dbReference type="RefSeq" id="WP_136078670.1">
    <property type="nucleotide sequence ID" value="NZ_CAAHFG010000001.1"/>
</dbReference>
<sequence>MKQYILAAITMAALAGSATAGLIWSENWNDVTTGAGPTLDAEWSYNGTATAYAGTSGPDESVAVWGRKTSTLDRFTDVTSFVDATNNKLQIKAAVQATGLESAEGDTGWIKYTKDSGSNWSTLATYTDNHADWINESFDLNVSTWTAGELAGFGIRFEQVGSQFNDNLRTDDISISSVPEPATIGMVSLAGAALLFIRRRIIK</sequence>
<proteinExistence type="predicted"/>
<keyword evidence="1" id="KW-0812">Transmembrane</keyword>
<evidence type="ECO:0000256" key="1">
    <source>
        <dbReference type="SAM" id="Phobius"/>
    </source>
</evidence>
<keyword evidence="4" id="KW-1185">Reference proteome</keyword>
<feature type="transmembrane region" description="Helical" evidence="1">
    <location>
        <begin position="178"/>
        <end position="197"/>
    </location>
</feature>
<organism evidence="3 4">
    <name type="scientific">Pontiella desulfatans</name>
    <dbReference type="NCBI Taxonomy" id="2750659"/>
    <lineage>
        <taxon>Bacteria</taxon>
        <taxon>Pseudomonadati</taxon>
        <taxon>Kiritimatiellota</taxon>
        <taxon>Kiritimatiellia</taxon>
        <taxon>Kiritimatiellales</taxon>
        <taxon>Pontiellaceae</taxon>
        <taxon>Pontiella</taxon>
    </lineage>
</organism>
<gene>
    <name evidence="3" type="ORF">PDESU_01609</name>
</gene>